<keyword evidence="3" id="KW-1185">Reference proteome</keyword>
<keyword evidence="1" id="KW-0812">Transmembrane</keyword>
<evidence type="ECO:0000256" key="1">
    <source>
        <dbReference type="SAM" id="Phobius"/>
    </source>
</evidence>
<dbReference type="EMBL" id="BJXJ01000018">
    <property type="protein sequence ID" value="GEM75947.1"/>
    <property type="molecule type" value="Genomic_DNA"/>
</dbReference>
<name>A0A511QFG9_9VIBR</name>
<sequence length="161" mass="17583">MQSRHSFYGFTLVELILLIVLISILSLYASSRFIGKDSFSPFALQEQVISVIRQLQISRMQSNTSGEEPYFQLHVSLNCLGSVAACSTTNQVRAARSDKVQDPSARFILNGAQSPIRFSLLGNPLNTQSEGISILIQNTHGVGQCEVQVNSQGYVAKGICS</sequence>
<feature type="transmembrane region" description="Helical" evidence="1">
    <location>
        <begin position="6"/>
        <end position="29"/>
    </location>
</feature>
<dbReference type="SUPFAM" id="SSF54523">
    <property type="entry name" value="Pili subunits"/>
    <property type="match status" value="1"/>
</dbReference>
<proteinExistence type="predicted"/>
<evidence type="ECO:0000313" key="3">
    <source>
        <dbReference type="Proteomes" id="UP000321922"/>
    </source>
</evidence>
<dbReference type="InterPro" id="IPR045584">
    <property type="entry name" value="Pilin-like"/>
</dbReference>
<comment type="caution">
    <text evidence="2">The sequence shown here is derived from an EMBL/GenBank/DDBJ whole genome shotgun (WGS) entry which is preliminary data.</text>
</comment>
<keyword evidence="1" id="KW-1133">Transmembrane helix</keyword>
<organism evidence="2 3">
    <name type="scientific">Vibrio sagamiensis NBRC 104589</name>
    <dbReference type="NCBI Taxonomy" id="1219064"/>
    <lineage>
        <taxon>Bacteria</taxon>
        <taxon>Pseudomonadati</taxon>
        <taxon>Pseudomonadota</taxon>
        <taxon>Gammaproteobacteria</taxon>
        <taxon>Vibrionales</taxon>
        <taxon>Vibrionaceae</taxon>
        <taxon>Vibrio</taxon>
    </lineage>
</organism>
<dbReference type="OrthoDB" id="5918972at2"/>
<protein>
    <submittedName>
        <fullName evidence="2">MSHA pilin protein MshC</fullName>
    </submittedName>
</protein>
<dbReference type="Proteomes" id="UP000321922">
    <property type="component" value="Unassembled WGS sequence"/>
</dbReference>
<keyword evidence="1" id="KW-0472">Membrane</keyword>
<reference evidence="2 3" key="1">
    <citation type="submission" date="2019-07" db="EMBL/GenBank/DDBJ databases">
        <title>Whole genome shotgun sequence of Vibrio sagamiensis NBRC 104589.</title>
        <authorList>
            <person name="Hosoyama A."/>
            <person name="Uohara A."/>
            <person name="Ohji S."/>
            <person name="Ichikawa N."/>
        </authorList>
    </citation>
    <scope>NUCLEOTIDE SEQUENCE [LARGE SCALE GENOMIC DNA]</scope>
    <source>
        <strain evidence="2 3">NBRC 104589</strain>
    </source>
</reference>
<dbReference type="RefSeq" id="WP_039979161.1">
    <property type="nucleotide sequence ID" value="NZ_BAOJ01000012.1"/>
</dbReference>
<dbReference type="AlphaFoldDB" id="A0A511QFG9"/>
<evidence type="ECO:0000313" key="2">
    <source>
        <dbReference type="EMBL" id="GEM75947.1"/>
    </source>
</evidence>
<accession>A0A511QFG9</accession>
<gene>
    <name evidence="2" type="ORF">VSA01S_20590</name>
</gene>